<gene>
    <name evidence="2" type="ORF">ACFO3I_03470</name>
</gene>
<feature type="domain" description="HTH cro/C1-type" evidence="1">
    <location>
        <begin position="9"/>
        <end position="62"/>
    </location>
</feature>
<dbReference type="Pfam" id="PF01381">
    <property type="entry name" value="HTH_3"/>
    <property type="match status" value="1"/>
</dbReference>
<name>A0ABV9JHZ1_9GAMM</name>
<dbReference type="CDD" id="cd00093">
    <property type="entry name" value="HTH_XRE"/>
    <property type="match status" value="1"/>
</dbReference>
<dbReference type="InterPro" id="IPR001387">
    <property type="entry name" value="Cro/C1-type_HTH"/>
</dbReference>
<sequence length="103" mass="11805">MANSLLTQIRQRRLQLSLKQQDMYMRVGISRQQYHRIEHKGNPRLDTLELIAQGLNAELLLIPKEYVAAVKKLLARNVVSGELVAEQADEQASLVDDPWQNLL</sequence>
<dbReference type="RefSeq" id="WP_377331783.1">
    <property type="nucleotide sequence ID" value="NZ_JBHSGB010000004.1"/>
</dbReference>
<dbReference type="Proteomes" id="UP001595962">
    <property type="component" value="Unassembled WGS sequence"/>
</dbReference>
<keyword evidence="3" id="KW-1185">Reference proteome</keyword>
<organism evidence="2 3">
    <name type="scientific">Rheinheimera marina</name>
    <dbReference type="NCBI Taxonomy" id="1774958"/>
    <lineage>
        <taxon>Bacteria</taxon>
        <taxon>Pseudomonadati</taxon>
        <taxon>Pseudomonadota</taxon>
        <taxon>Gammaproteobacteria</taxon>
        <taxon>Chromatiales</taxon>
        <taxon>Chromatiaceae</taxon>
        <taxon>Rheinheimera</taxon>
    </lineage>
</organism>
<evidence type="ECO:0000313" key="2">
    <source>
        <dbReference type="EMBL" id="MFC4654081.1"/>
    </source>
</evidence>
<dbReference type="EMBL" id="JBHSGB010000004">
    <property type="protein sequence ID" value="MFC4654081.1"/>
    <property type="molecule type" value="Genomic_DNA"/>
</dbReference>
<dbReference type="Gene3D" id="1.10.260.40">
    <property type="entry name" value="lambda repressor-like DNA-binding domains"/>
    <property type="match status" value="1"/>
</dbReference>
<comment type="caution">
    <text evidence="2">The sequence shown here is derived from an EMBL/GenBank/DDBJ whole genome shotgun (WGS) entry which is preliminary data.</text>
</comment>
<evidence type="ECO:0000313" key="3">
    <source>
        <dbReference type="Proteomes" id="UP001595962"/>
    </source>
</evidence>
<accession>A0ABV9JHZ1</accession>
<reference evidence="3" key="1">
    <citation type="journal article" date="2019" name="Int. J. Syst. Evol. Microbiol.">
        <title>The Global Catalogue of Microorganisms (GCM) 10K type strain sequencing project: providing services to taxonomists for standard genome sequencing and annotation.</title>
        <authorList>
            <consortium name="The Broad Institute Genomics Platform"/>
            <consortium name="The Broad Institute Genome Sequencing Center for Infectious Disease"/>
            <person name="Wu L."/>
            <person name="Ma J."/>
        </authorList>
    </citation>
    <scope>NUCLEOTIDE SEQUENCE [LARGE SCALE GENOMIC DNA]</scope>
    <source>
        <strain evidence="3">DT28</strain>
    </source>
</reference>
<evidence type="ECO:0000259" key="1">
    <source>
        <dbReference type="PROSITE" id="PS50943"/>
    </source>
</evidence>
<dbReference type="PROSITE" id="PS50943">
    <property type="entry name" value="HTH_CROC1"/>
    <property type="match status" value="1"/>
</dbReference>
<dbReference type="SMART" id="SM00530">
    <property type="entry name" value="HTH_XRE"/>
    <property type="match status" value="1"/>
</dbReference>
<dbReference type="SUPFAM" id="SSF47413">
    <property type="entry name" value="lambda repressor-like DNA-binding domains"/>
    <property type="match status" value="1"/>
</dbReference>
<protein>
    <submittedName>
        <fullName evidence="2">Helix-turn-helix transcriptional regulator</fullName>
    </submittedName>
</protein>
<dbReference type="InterPro" id="IPR010982">
    <property type="entry name" value="Lambda_DNA-bd_dom_sf"/>
</dbReference>
<proteinExistence type="predicted"/>